<sequence length="192" mass="21933">MCSIVSDLAFGWMLLVVTIDRFFAVFAPVRYFKTGHLYAWKMLGVVLLKSTLCLFLAFIFTRRDTRLEVSPFCYTADSVDETIGFAFAIVRIVTVACSIVLYLPICLRLYTLAKQKRVGKYSTRRYAQLKNMTLAVALSSASGILFVLIPDTISAFDIFGLKKYSSYFFILLFAKSISTVSIYFFRWFDPLL</sequence>
<evidence type="ECO:0000313" key="3">
    <source>
        <dbReference type="WBParaSite" id="L893_g15650.t1"/>
    </source>
</evidence>
<dbReference type="Proteomes" id="UP000095287">
    <property type="component" value="Unplaced"/>
</dbReference>
<dbReference type="InterPro" id="IPR019424">
    <property type="entry name" value="7TM_GPCR_Srsx"/>
</dbReference>
<reference evidence="3" key="1">
    <citation type="submission" date="2016-11" db="UniProtKB">
        <authorList>
            <consortium name="WormBaseParasite"/>
        </authorList>
    </citation>
    <scope>IDENTIFICATION</scope>
</reference>
<keyword evidence="1" id="KW-0472">Membrane</keyword>
<accession>A0A1I7YEZ8</accession>
<organism evidence="2 3">
    <name type="scientific">Steinernema glaseri</name>
    <dbReference type="NCBI Taxonomy" id="37863"/>
    <lineage>
        <taxon>Eukaryota</taxon>
        <taxon>Metazoa</taxon>
        <taxon>Ecdysozoa</taxon>
        <taxon>Nematoda</taxon>
        <taxon>Chromadorea</taxon>
        <taxon>Rhabditida</taxon>
        <taxon>Tylenchina</taxon>
        <taxon>Panagrolaimomorpha</taxon>
        <taxon>Strongyloidoidea</taxon>
        <taxon>Steinernematidae</taxon>
        <taxon>Steinernema</taxon>
    </lineage>
</organism>
<keyword evidence="1" id="KW-0812">Transmembrane</keyword>
<keyword evidence="2" id="KW-1185">Reference proteome</keyword>
<name>A0A1I7YEZ8_9BILA</name>
<feature type="transmembrane region" description="Helical" evidence="1">
    <location>
        <begin position="82"/>
        <end position="110"/>
    </location>
</feature>
<proteinExistence type="predicted"/>
<feature type="transmembrane region" description="Helical" evidence="1">
    <location>
        <begin position="12"/>
        <end position="31"/>
    </location>
</feature>
<feature type="transmembrane region" description="Helical" evidence="1">
    <location>
        <begin position="164"/>
        <end position="185"/>
    </location>
</feature>
<dbReference type="AlphaFoldDB" id="A0A1I7YEZ8"/>
<feature type="transmembrane region" description="Helical" evidence="1">
    <location>
        <begin position="43"/>
        <end position="62"/>
    </location>
</feature>
<feature type="transmembrane region" description="Helical" evidence="1">
    <location>
        <begin position="131"/>
        <end position="149"/>
    </location>
</feature>
<dbReference type="SUPFAM" id="SSF81321">
    <property type="entry name" value="Family A G protein-coupled receptor-like"/>
    <property type="match status" value="1"/>
</dbReference>
<dbReference type="Gene3D" id="1.20.1070.10">
    <property type="entry name" value="Rhodopsin 7-helix transmembrane proteins"/>
    <property type="match status" value="1"/>
</dbReference>
<keyword evidence="1" id="KW-1133">Transmembrane helix</keyword>
<evidence type="ECO:0000313" key="2">
    <source>
        <dbReference type="Proteomes" id="UP000095287"/>
    </source>
</evidence>
<evidence type="ECO:0000256" key="1">
    <source>
        <dbReference type="SAM" id="Phobius"/>
    </source>
</evidence>
<protein>
    <submittedName>
        <fullName evidence="3">G_PROTEIN_RECEP_F1_2 domain-containing protein</fullName>
    </submittedName>
</protein>
<dbReference type="WBParaSite" id="L893_g15650.t1">
    <property type="protein sequence ID" value="L893_g15650.t1"/>
    <property type="gene ID" value="L893_g15650"/>
</dbReference>
<dbReference type="Pfam" id="PF10320">
    <property type="entry name" value="7TM_GPCR_Srsx"/>
    <property type="match status" value="1"/>
</dbReference>